<evidence type="ECO:0000313" key="4">
    <source>
        <dbReference type="Proteomes" id="UP000269669"/>
    </source>
</evidence>
<name>A0A428MQ22_9BACT</name>
<dbReference type="SUPFAM" id="SSF48208">
    <property type="entry name" value="Six-hairpin glycosidases"/>
    <property type="match status" value="1"/>
</dbReference>
<comment type="caution">
    <text evidence="3">The sequence shown here is derived from an EMBL/GenBank/DDBJ whole genome shotgun (WGS) entry which is preliminary data.</text>
</comment>
<protein>
    <submittedName>
        <fullName evidence="3">Carbohydrate binding protein with CBM6 domain</fullName>
    </submittedName>
</protein>
<dbReference type="CDD" id="cd04080">
    <property type="entry name" value="CBM6_cellulase-like"/>
    <property type="match status" value="1"/>
</dbReference>
<dbReference type="Gene3D" id="1.50.10.10">
    <property type="match status" value="1"/>
</dbReference>
<feature type="domain" description="CBM6" evidence="2">
    <location>
        <begin position="985"/>
        <end position="1127"/>
    </location>
</feature>
<dbReference type="SUPFAM" id="SSF49785">
    <property type="entry name" value="Galactose-binding domain-like"/>
    <property type="match status" value="1"/>
</dbReference>
<dbReference type="InterPro" id="IPR012341">
    <property type="entry name" value="6hp_glycosidase-like_sf"/>
</dbReference>
<sequence>MSQCLKRKVIELVSGTAASTNIPTMRQGNRGLFLALRLTLALVTVNTQAATDPITSAQAQRIVSQYSPSITTPGSCCSSEAPSGGALMGNGNLGVVVVNPINTMTFLLGKNEFWSFSGGQVEPMASMALSIPGMNGASFAMQENIYTGTVTGQFTLNGNEIQTNSWVTSNDTANNFLFTQFTYSGSGTQVVTVSLAAGNGNTYPSSSGSSGNVLYYNVAADSTSTVGGYNTHQVRIAVGVVGATGTISGSTLQFTLSPGTTVTLVSSIMSNYDSSSYTTQSISNVSSSTASSISSELSANEAWWASFWAASYVEFANNPVLQKEYYGSLYLLAASSEPNTAPPGLWGPWVEANPAWAGDYTTDYNFETPPLAYFPTNHVALANSYDTAMETWLPNAEANATSNGYSGAYWQCHFGPLPNGSYETGSGEENIKSNGAFLATIMLNHYYYTLSASYAASIWPTISEAAMFYQNYLTSNGTTYDDVNDSQVENDPYPETNGTMSLGFIRNLLQGAINLSTVLGESSSQRATWQNILNNLTTFNGETSTVGGLPYPTITRNGLQVFANEQIGDQWATNGDEVWGITAANAVGLGSSPTLLTIAQNTVADLVPPISSSTPLWVMWAPAAARVGYSPSSILSNLTTQVNNQAEQNLYVNINGGGIENQALVPSTISEMMMQSFQGNIILFPNWPSNTTAHFGDNLAYGNFLVSSAIVNNAVLYARIISQAGQTVSMTNPWPGQSAQFYRNGTNEGTLSGTTFSIPTSTNDVLLLAPAGTSSAAITSEMEDSIEQLGGNGGPGSVLPYNVNAIYTNGTTFPSNGGADGVGNAYSATLLGPSVTFNGTTFTYGPSNAPDAFTNVTVALKPASVSSLNILAYAIYGDQPSQTFQINYTNGTYSTVTQSISDWGIPGNYSGETKVATMAYRNTSSGGENSGTTTYIYAYTLPVNSSLTVESITLPANNNVRVLGIQGAATSGEGPYGGTPAAVPGTVMAENYDTGGSGVGYFVNSVNGTDNGYRSDGVDLEMATSPATGNDLGWTSTGQWFRYTVNVATAGTYSVNFLVAGDTAVTDAFHLSNSSGTNLTGSVNIPNTGGWQDWTTVSATVTLPAGVQTLTLNVDNGGWNIDWMALASTALPYNVNAIYTNGTTFPSNGGADGVGNAYSATLLGASVAFNGTTFTYGPSNAPDAFTNVTVPLTPGVFSTLNILAYAIYGDQPSQTFQVNYTNGTHSTVTQSISDWGIPGNYSGETKVATMAYRNTSSGGENSGTTTYIYAYILPVNSSLTVESITLPANNNIRVLGIQDEQ</sequence>
<dbReference type="Pfam" id="PF22124">
    <property type="entry name" value="Glyco_hydro_95_cat"/>
    <property type="match status" value="1"/>
</dbReference>
<evidence type="ECO:0000259" key="2">
    <source>
        <dbReference type="PROSITE" id="PS51175"/>
    </source>
</evidence>
<evidence type="ECO:0000313" key="3">
    <source>
        <dbReference type="EMBL" id="RSL19002.1"/>
    </source>
</evidence>
<dbReference type="InterPro" id="IPR006584">
    <property type="entry name" value="Cellulose-bd_IV"/>
</dbReference>
<reference evidence="3 4" key="1">
    <citation type="submission" date="2018-12" db="EMBL/GenBank/DDBJ databases">
        <title>Sequencing of bacterial isolates from soil warming experiment in Harvard Forest, Massachusetts, USA.</title>
        <authorList>
            <person name="Deangelis K."/>
        </authorList>
    </citation>
    <scope>NUCLEOTIDE SEQUENCE [LARGE SCALE GENOMIC DNA]</scope>
    <source>
        <strain evidence="3 4">EB153</strain>
    </source>
</reference>
<organism evidence="3 4">
    <name type="scientific">Edaphobacter aggregans</name>
    <dbReference type="NCBI Taxonomy" id="570835"/>
    <lineage>
        <taxon>Bacteria</taxon>
        <taxon>Pseudomonadati</taxon>
        <taxon>Acidobacteriota</taxon>
        <taxon>Terriglobia</taxon>
        <taxon>Terriglobales</taxon>
        <taxon>Acidobacteriaceae</taxon>
        <taxon>Edaphobacter</taxon>
    </lineage>
</organism>
<dbReference type="GO" id="GO:0030246">
    <property type="term" value="F:carbohydrate binding"/>
    <property type="evidence" value="ECO:0007669"/>
    <property type="project" value="InterPro"/>
</dbReference>
<gene>
    <name evidence="3" type="ORF">EDE15_4613</name>
</gene>
<dbReference type="SMART" id="SM00606">
    <property type="entry name" value="CBD_IV"/>
    <property type="match status" value="1"/>
</dbReference>
<proteinExistence type="predicted"/>
<dbReference type="InterPro" id="IPR008979">
    <property type="entry name" value="Galactose-bd-like_sf"/>
</dbReference>
<dbReference type="PANTHER" id="PTHR31084:SF0">
    <property type="entry name" value="ALPHA-L-FUCOSIDASE 2"/>
    <property type="match status" value="1"/>
</dbReference>
<dbReference type="PANTHER" id="PTHR31084">
    <property type="entry name" value="ALPHA-L-FUCOSIDASE 2"/>
    <property type="match status" value="1"/>
</dbReference>
<dbReference type="Pfam" id="PF03422">
    <property type="entry name" value="CBM_6"/>
    <property type="match status" value="1"/>
</dbReference>
<dbReference type="GO" id="GO:0004560">
    <property type="term" value="F:alpha-L-fucosidase activity"/>
    <property type="evidence" value="ECO:0007669"/>
    <property type="project" value="TreeGrafter"/>
</dbReference>
<keyword evidence="1" id="KW-0732">Signal</keyword>
<dbReference type="RefSeq" id="WP_221761692.1">
    <property type="nucleotide sequence ID" value="NZ_RSDW01000001.1"/>
</dbReference>
<evidence type="ECO:0000256" key="1">
    <source>
        <dbReference type="ARBA" id="ARBA00022729"/>
    </source>
</evidence>
<dbReference type="GO" id="GO:0005975">
    <property type="term" value="P:carbohydrate metabolic process"/>
    <property type="evidence" value="ECO:0007669"/>
    <property type="project" value="InterPro"/>
</dbReference>
<dbReference type="PROSITE" id="PS51175">
    <property type="entry name" value="CBM6"/>
    <property type="match status" value="1"/>
</dbReference>
<dbReference type="Gene3D" id="2.60.120.260">
    <property type="entry name" value="Galactose-binding domain-like"/>
    <property type="match status" value="1"/>
</dbReference>
<dbReference type="EMBL" id="RSDW01000001">
    <property type="protein sequence ID" value="RSL19002.1"/>
    <property type="molecule type" value="Genomic_DNA"/>
</dbReference>
<dbReference type="Gene3D" id="2.60.40.1180">
    <property type="entry name" value="Golgi alpha-mannosidase II"/>
    <property type="match status" value="1"/>
</dbReference>
<dbReference type="InterPro" id="IPR054363">
    <property type="entry name" value="GH95_cat"/>
</dbReference>
<dbReference type="Proteomes" id="UP000269669">
    <property type="component" value="Unassembled WGS sequence"/>
</dbReference>
<dbReference type="InterPro" id="IPR008928">
    <property type="entry name" value="6-hairpin_glycosidase_sf"/>
</dbReference>
<dbReference type="InterPro" id="IPR013780">
    <property type="entry name" value="Glyco_hydro_b"/>
</dbReference>
<accession>A0A428MQ22</accession>
<keyword evidence="4" id="KW-1185">Reference proteome</keyword>
<dbReference type="InterPro" id="IPR005084">
    <property type="entry name" value="CBM6"/>
</dbReference>